<evidence type="ECO:0000313" key="2">
    <source>
        <dbReference type="Proteomes" id="UP000836841"/>
    </source>
</evidence>
<dbReference type="Proteomes" id="UP000836841">
    <property type="component" value="Unassembled WGS sequence"/>
</dbReference>
<protein>
    <submittedName>
        <fullName evidence="1">Uncharacterized protein</fullName>
    </submittedName>
</protein>
<accession>A0AAU9S2H6</accession>
<name>A0AAU9S2H6_THLAR</name>
<organism evidence="1 2">
    <name type="scientific">Thlaspi arvense</name>
    <name type="common">Field penny-cress</name>
    <dbReference type="NCBI Taxonomy" id="13288"/>
    <lineage>
        <taxon>Eukaryota</taxon>
        <taxon>Viridiplantae</taxon>
        <taxon>Streptophyta</taxon>
        <taxon>Embryophyta</taxon>
        <taxon>Tracheophyta</taxon>
        <taxon>Spermatophyta</taxon>
        <taxon>Magnoliopsida</taxon>
        <taxon>eudicotyledons</taxon>
        <taxon>Gunneridae</taxon>
        <taxon>Pentapetalae</taxon>
        <taxon>rosids</taxon>
        <taxon>malvids</taxon>
        <taxon>Brassicales</taxon>
        <taxon>Brassicaceae</taxon>
        <taxon>Thlaspideae</taxon>
        <taxon>Thlaspi</taxon>
    </lineage>
</organism>
<dbReference type="AlphaFoldDB" id="A0AAU9S2H6"/>
<sequence length="103" mass="11299">MEGDELMLDLFVDSFWYGENTQGLTDHLLIAVQVPPTSLLQVGNGARGIFDREAVHVGGFYQDDVEEDAVLGRCIEARLQFHLHGPPAIGYNFGSPSLANQPL</sequence>
<dbReference type="EMBL" id="CAJVSB020000541">
    <property type="protein sequence ID" value="CAH2056746.1"/>
    <property type="molecule type" value="Genomic_DNA"/>
</dbReference>
<evidence type="ECO:0000313" key="1">
    <source>
        <dbReference type="EMBL" id="CAH2056746.1"/>
    </source>
</evidence>
<keyword evidence="2" id="KW-1185">Reference proteome</keyword>
<reference evidence="1 2" key="1">
    <citation type="submission" date="2022-03" db="EMBL/GenBank/DDBJ databases">
        <authorList>
            <person name="Nunn A."/>
            <person name="Chopra R."/>
            <person name="Nunn A."/>
            <person name="Contreras Garrido A."/>
        </authorList>
    </citation>
    <scope>NUCLEOTIDE SEQUENCE [LARGE SCALE GENOMIC DNA]</scope>
</reference>
<comment type="caution">
    <text evidence="1">The sequence shown here is derived from an EMBL/GenBank/DDBJ whole genome shotgun (WGS) entry which is preliminary data.</text>
</comment>
<proteinExistence type="predicted"/>
<gene>
    <name evidence="1" type="ORF">TAV2_LOCUS11961</name>
</gene>